<gene>
    <name evidence="5" type="ORF">CHIRRI_LOCUS4492</name>
</gene>
<dbReference type="PANTHER" id="PTHR15688">
    <property type="entry name" value="KINETOCHORE-ASSOCIATED PROTEIN 1"/>
    <property type="match status" value="1"/>
</dbReference>
<dbReference type="InterPro" id="IPR057303">
    <property type="entry name" value="Rod_N"/>
</dbReference>
<accession>A0A9N9WRQ3</accession>
<dbReference type="SUPFAM" id="SSF50978">
    <property type="entry name" value="WD40 repeat-like"/>
    <property type="match status" value="1"/>
</dbReference>
<dbReference type="GO" id="GO:1990423">
    <property type="term" value="C:RZZ complex"/>
    <property type="evidence" value="ECO:0007669"/>
    <property type="project" value="TreeGrafter"/>
</dbReference>
<dbReference type="GO" id="GO:1903394">
    <property type="term" value="P:protein localization to kinetochore involved in kinetochore assembly"/>
    <property type="evidence" value="ECO:0007669"/>
    <property type="project" value="TreeGrafter"/>
</dbReference>
<dbReference type="Pfam" id="PF10493">
    <property type="entry name" value="Rod_C"/>
    <property type="match status" value="1"/>
</dbReference>
<keyword evidence="6" id="KW-1185">Reference proteome</keyword>
<feature type="domain" description="KNTC1 first ARM-repeats" evidence="4">
    <location>
        <begin position="366"/>
        <end position="595"/>
    </location>
</feature>
<feature type="domain" description="Rod N-terminal" evidence="2">
    <location>
        <begin position="131"/>
        <end position="360"/>
    </location>
</feature>
<dbReference type="InterPro" id="IPR036322">
    <property type="entry name" value="WD40_repeat_dom_sf"/>
</dbReference>
<dbReference type="InterPro" id="IPR019527">
    <property type="entry name" value="RZZ-complex_KNTC1/ROD_C"/>
</dbReference>
<feature type="domain" description="KNTC1 second ARM-repeats" evidence="3">
    <location>
        <begin position="711"/>
        <end position="851"/>
    </location>
</feature>
<name>A0A9N9WRQ3_9DIPT</name>
<dbReference type="Pfam" id="PF24504">
    <property type="entry name" value="Rod_N"/>
    <property type="match status" value="1"/>
</dbReference>
<dbReference type="GO" id="GO:0000070">
    <property type="term" value="P:mitotic sister chromatid segregation"/>
    <property type="evidence" value="ECO:0007669"/>
    <property type="project" value="TreeGrafter"/>
</dbReference>
<dbReference type="Pfam" id="PF24520">
    <property type="entry name" value="ARM_KNTC1_1st"/>
    <property type="match status" value="1"/>
</dbReference>
<dbReference type="InterPro" id="IPR055403">
    <property type="entry name" value="ARM_KNTC1_1st"/>
</dbReference>
<evidence type="ECO:0000313" key="6">
    <source>
        <dbReference type="Proteomes" id="UP001153620"/>
    </source>
</evidence>
<dbReference type="Pfam" id="PF24516">
    <property type="entry name" value="ARM_KNTC1_2nd"/>
    <property type="match status" value="1"/>
</dbReference>
<evidence type="ECO:0000313" key="5">
    <source>
        <dbReference type="EMBL" id="CAG9801568.1"/>
    </source>
</evidence>
<dbReference type="EMBL" id="OU895877">
    <property type="protein sequence ID" value="CAG9801568.1"/>
    <property type="molecule type" value="Genomic_DNA"/>
</dbReference>
<dbReference type="OrthoDB" id="343783at2759"/>
<dbReference type="GO" id="GO:0007094">
    <property type="term" value="P:mitotic spindle assembly checkpoint signaling"/>
    <property type="evidence" value="ECO:0007669"/>
    <property type="project" value="TreeGrafter"/>
</dbReference>
<dbReference type="GO" id="GO:0031267">
    <property type="term" value="F:small GTPase binding"/>
    <property type="evidence" value="ECO:0007669"/>
    <property type="project" value="TreeGrafter"/>
</dbReference>
<proteinExistence type="predicted"/>
<dbReference type="PANTHER" id="PTHR15688:SF1">
    <property type="entry name" value="KINETOCHORE-ASSOCIATED PROTEIN 1"/>
    <property type="match status" value="1"/>
</dbReference>
<evidence type="ECO:0000259" key="1">
    <source>
        <dbReference type="Pfam" id="PF10493"/>
    </source>
</evidence>
<protein>
    <recommendedName>
        <fullName evidence="7">RZZ complex subunit KNTC1/ROD C-terminal domain-containing protein</fullName>
    </recommendedName>
</protein>
<dbReference type="InterPro" id="IPR052802">
    <property type="entry name" value="KNTC1"/>
</dbReference>
<dbReference type="GO" id="GO:0005828">
    <property type="term" value="C:kinetochore microtubule"/>
    <property type="evidence" value="ECO:0007669"/>
    <property type="project" value="TreeGrafter"/>
</dbReference>
<dbReference type="GO" id="GO:0005737">
    <property type="term" value="C:cytoplasm"/>
    <property type="evidence" value="ECO:0007669"/>
    <property type="project" value="TreeGrafter"/>
</dbReference>
<evidence type="ECO:0000259" key="3">
    <source>
        <dbReference type="Pfam" id="PF24516"/>
    </source>
</evidence>
<reference evidence="5" key="2">
    <citation type="submission" date="2022-10" db="EMBL/GenBank/DDBJ databases">
        <authorList>
            <consortium name="ENA_rothamsted_submissions"/>
            <consortium name="culmorum"/>
            <person name="King R."/>
        </authorList>
    </citation>
    <scope>NUCLEOTIDE SEQUENCE</scope>
</reference>
<evidence type="ECO:0000259" key="2">
    <source>
        <dbReference type="Pfam" id="PF24504"/>
    </source>
</evidence>
<evidence type="ECO:0000259" key="4">
    <source>
        <dbReference type="Pfam" id="PF24520"/>
    </source>
</evidence>
<dbReference type="Proteomes" id="UP001153620">
    <property type="component" value="Chromosome 1"/>
</dbReference>
<reference evidence="5" key="1">
    <citation type="submission" date="2022-01" db="EMBL/GenBank/DDBJ databases">
        <authorList>
            <person name="King R."/>
        </authorList>
    </citation>
    <scope>NUCLEOTIDE SEQUENCE</scope>
</reference>
<organism evidence="5 6">
    <name type="scientific">Chironomus riparius</name>
    <dbReference type="NCBI Taxonomy" id="315576"/>
    <lineage>
        <taxon>Eukaryota</taxon>
        <taxon>Metazoa</taxon>
        <taxon>Ecdysozoa</taxon>
        <taxon>Arthropoda</taxon>
        <taxon>Hexapoda</taxon>
        <taxon>Insecta</taxon>
        <taxon>Pterygota</taxon>
        <taxon>Neoptera</taxon>
        <taxon>Endopterygota</taxon>
        <taxon>Diptera</taxon>
        <taxon>Nematocera</taxon>
        <taxon>Chironomoidea</taxon>
        <taxon>Chironomidae</taxon>
        <taxon>Chironominae</taxon>
        <taxon>Chironomus</taxon>
    </lineage>
</organism>
<dbReference type="InterPro" id="IPR055404">
    <property type="entry name" value="ARM_KNTC1_2nd"/>
</dbReference>
<sequence>MWNKFEASSNEDETLGDSFFTNGLFKISNENESDTDPVVISSIHNKSIIIGVDKSLIIIEDESTLDCKFLCFGSEINCFAFSSCGTYIVCCLSDGNIHGVHIKGFPIFNSIIQEEDIDSKKSFIDIQLVNEVLYVLCKNSKIYKIKGIERELLLEISNFDNNAPSCLNESILEAINVVRVSNNRCTSLVNSFCVLKDISNDIFIISCDEYITIIEGEQTFHIKYNKNLGAVKKLINLESYIIGLTENGSLIEICPFSRILTKIKSLKDSNMMDIDDLRVLESNDQYIELLTLSSSLDEERQMKVVDYPSLYIKSELILPNVSWLVTQPKSAINMYYIEGYKNGRNFLQNIEIKCITEADPEQRFKKLILRGHFDEAEEYAKGCDLKLAPLHEARVKKTLLDMSLLKTDEKVEDKFEILMKQLENIEDKDFLVSLRLSSDIPDRSCLTRFLEYLQQSIDTIKYFDEINEINELLLRLETLRLIDPFDTNLQWRKFLHQKDMQRVAMDYFKSDVLLSCLIWSRHATSIIPNLNLEMFYHWLDGIRSTIEPFQLVQFLKHFASCFLQNYPEQTSKLFDWCIERTRDLQFSIAWPEVGLEFINNIKTIFEEIEFIFVDIRRSYHYNMEKILKVIFILEEIVVLKKNYHLTMSFDDYSRNSPEETAFKLLQRIQINNLQKLVNEFIYPLFMEHGLVPEETIVQYINFLARNKNIGYWQERAALSIDLLNNEENRLNCALLILKVSPVPWSDAVLPLAKLGTTSSHPLANLISIEHKNQAIKIIKVKYGWPVDYFDLEQDRIKLAQRILKVNNQEMIEDIRILVKSSLDIAHDAYFYLMQRLVDTGKLDEFVEFVDSIQNDEKSNGMFQKTINIFIELVQDEDIMETSDTMMNYVEALKFLLQKLKESIDECDYNFQNEKINTIKNIYQLKEFNMNVSIKDLKKAENKFCSMKACIKKVVESVVDSMSIDTMWIQVNLLARIFKENRIKLLFMICQELNNIYITCKVIDWLCESEEHFKNEDIKNAFEFASLMISQLIISLENNDFQLKQVYDPLAFPLAYNLMLKCLVEYDLVCHTAILELMRWVSLICHFYPRNVIDSTRDSRVIDSRVFVSKKMNGDLQQNGAKRESLSVFDNFEELIIVEQPKQFDDKLSSVVECVCSAIKIITLSMHSDLMPYTLFRMYSIDQNSQNQRIKDEFFSSLEKLLKLKLCIEAFVITQMILSHQKKLKAMIIPPHFITTVNKKMLKFVLSQKDPEYYDAFIIFRSEINKNVCLEYLKESLKNNSQRIAFSTFSEMYNKYKKNDDFKVDRESRLKLFYYSEICKSYPTLRAGGNLDNIGISEFLKDLENQQLSIDLLQRLSKDFEWNYQKALVKQVKIILSQQNLEFEITKDVFGKDEVIIKTSIESIKKQCMPYVQEITELSAFGTELEACFKEVNDYFYELSLAILDMIENFKELSMHHKLYKNILILLKHKLTFKRRSIDGDEHEYWMNTYATESSVLPAISSWRLPFKMILEGIPEDIISKDLNVENFEIYFPLIQLHTALFKADDNIDPNDRIEKCALSAAKNSVQDMRNQSEVTVGAQWNLKPRNNAFLQTVKRMVTYLENKGKALAILYFIVTNTPNGFDQMEAAHECWKFATMYEDVLLLNTKYCDLVEKAKRKYPLLKTQHLLYAFGLAEDKMLQLIENPRVLIHALYQHDSILQSQKKEINKLCEEVANLYNLDLMTIQIELIGSWLAFAEVSQSENCDGNDTVYEDFMGGCSSNEENVVSDENVIRAYYILGSWNNATALDFLACEMSTAKAHTENQLQLYECFAKLIDENNSNYIELVNTKRFLLFRVCHLLKLLGYNIKPEKFESFDKIDLLKKVWTGHNNNPIGLEVMVLICLGFEVHIPQIWNGILKQMVNHNMIKHLIILVEILSAKTKFLHLSNLKLAWEYVIQYPLILGTKVQNFEEDQKLSKALVSLQKCPISTFLSMKSLADKFIRLERPHMAAICIAFSKDSEREEIINMLLDCNKRELSKNIEYLEEFGIAPIITKSVTIALNL</sequence>
<evidence type="ECO:0008006" key="7">
    <source>
        <dbReference type="Google" id="ProtNLM"/>
    </source>
</evidence>
<feature type="domain" description="RZZ complex subunit KNTC1/ROD C-terminal" evidence="1">
    <location>
        <begin position="1495"/>
        <end position="2035"/>
    </location>
</feature>